<organism evidence="2 3">
    <name type="scientific">Pyrobaculum calidifontis (strain DSM 21063 / JCM 11548 / VA1)</name>
    <dbReference type="NCBI Taxonomy" id="410359"/>
    <lineage>
        <taxon>Archaea</taxon>
        <taxon>Thermoproteota</taxon>
        <taxon>Thermoprotei</taxon>
        <taxon>Thermoproteales</taxon>
        <taxon>Thermoproteaceae</taxon>
        <taxon>Pyrobaculum</taxon>
    </lineage>
</organism>
<evidence type="ECO:0000313" key="3">
    <source>
        <dbReference type="Proteomes" id="UP000001431"/>
    </source>
</evidence>
<protein>
    <submittedName>
        <fullName evidence="2">Uncharacterized protein</fullName>
    </submittedName>
</protein>
<keyword evidence="1" id="KW-1133">Transmembrane helix</keyword>
<dbReference type="KEGG" id="pcl:Pcal_0688"/>
<dbReference type="eggNOG" id="arCOG01913">
    <property type="taxonomic scope" value="Archaea"/>
</dbReference>
<dbReference type="HOGENOM" id="CLU_2177977_0_0_2"/>
<dbReference type="Proteomes" id="UP000001431">
    <property type="component" value="Chromosome"/>
</dbReference>
<accession>A3MTZ7</accession>
<sequence>MVPPVLIGILGGLFVGLSLLDVAPPWLGYPLGAAFLSIYVVALVAGLRMARSKRPSPAGLVGKRGVVVEASGGVCPSEGGWCVLARGLCWLWARRRGGGCGRWGCGACR</sequence>
<dbReference type="STRING" id="410359.Pcal_0688"/>
<dbReference type="AlphaFoldDB" id="A3MTZ7"/>
<keyword evidence="1" id="KW-0812">Transmembrane</keyword>
<name>A3MTZ7_PYRCJ</name>
<keyword evidence="3" id="KW-1185">Reference proteome</keyword>
<evidence type="ECO:0000313" key="2">
    <source>
        <dbReference type="EMBL" id="ABO08114.1"/>
    </source>
</evidence>
<feature type="transmembrane region" description="Helical" evidence="1">
    <location>
        <begin position="30"/>
        <end position="47"/>
    </location>
</feature>
<proteinExistence type="predicted"/>
<gene>
    <name evidence="2" type="ordered locus">Pcal_0688</name>
</gene>
<keyword evidence="1" id="KW-0472">Membrane</keyword>
<evidence type="ECO:0000256" key="1">
    <source>
        <dbReference type="SAM" id="Phobius"/>
    </source>
</evidence>
<reference evidence="2" key="1">
    <citation type="submission" date="2007-02" db="EMBL/GenBank/DDBJ databases">
        <title>Complete sequence of Pyrobaculum calidifontis JCM 11548.</title>
        <authorList>
            <consortium name="US DOE Joint Genome Institute"/>
            <person name="Copeland A."/>
            <person name="Lucas S."/>
            <person name="Lapidus A."/>
            <person name="Barry K."/>
            <person name="Glavina del Rio T."/>
            <person name="Dalin E."/>
            <person name="Tice H."/>
            <person name="Pitluck S."/>
            <person name="Chain P."/>
            <person name="Malfatti S."/>
            <person name="Shin M."/>
            <person name="Vergez L."/>
            <person name="Schmutz J."/>
            <person name="Larimer F."/>
            <person name="Land M."/>
            <person name="Hauser L."/>
            <person name="Kyrpides N."/>
            <person name="Mikhailova N."/>
            <person name="Cozen A.E."/>
            <person name="Fitz-Gibbon S.T."/>
            <person name="House C.H."/>
            <person name="Saltikov C."/>
            <person name="Lowe T.M."/>
            <person name="Richardson P."/>
        </authorList>
    </citation>
    <scope>NUCLEOTIDE SEQUENCE [LARGE SCALE GENOMIC DNA]</scope>
    <source>
        <strain evidence="2">JCM 11548</strain>
    </source>
</reference>
<dbReference type="EMBL" id="CP000561">
    <property type="protein sequence ID" value="ABO08114.1"/>
    <property type="molecule type" value="Genomic_DNA"/>
</dbReference>